<dbReference type="STRING" id="1765967.BW247_11315"/>
<protein>
    <submittedName>
        <fullName evidence="2">Pyridine nucleotide-disulfide oxidoreductase</fullName>
    </submittedName>
</protein>
<dbReference type="Gene3D" id="3.50.50.100">
    <property type="match status" value="1"/>
</dbReference>
<dbReference type="Proteomes" id="UP000243807">
    <property type="component" value="Chromosome"/>
</dbReference>
<gene>
    <name evidence="2" type="ORF">BW247_11315</name>
</gene>
<dbReference type="PANTHER" id="PTHR43755:SF1">
    <property type="entry name" value="FAD-DEPENDENT PYRIDINE NUCLEOTIDE-DISULPHIDE OXIDOREDUCTASE"/>
    <property type="match status" value="1"/>
</dbReference>
<sequence>MNRITVIGAGFGALTAARELRRHDRAAEITLIAPRAELIYLPSLIWIPAGLRKAEDLRIDLHAFFTTHRIQHVAARATGLENGGRRVLIDSGAPIDNDGLIIASGSRFIKKLPGIEHAITLCEGIEAAERIRDRLAAMDGGTIALGFGTNPKEPQSVRGGPMFELLFGLDALLRRQGRRDAFKLTFFNGSDRPGARLGEKAVDGLLAEMAKRGIETRLGAKPIRFETDKVVTEAGEFPADLILFMPGMTGPDWAAESGLTLSPGGMIQADAHTRVADVERVYVAGDSGSFPGPDWMPKQAHMADLQAETAAKNLLDELDGRTPSHTFKTELVCIIDTLENGILVYRDTKHTVITPATRLLHWAKRAFEHNYLQRYRKPKPV</sequence>
<name>A0A1P8UIE8_9GAMM</name>
<dbReference type="RefSeq" id="WP_076837242.1">
    <property type="nucleotide sequence ID" value="NZ_CP019434.1"/>
</dbReference>
<dbReference type="EMBL" id="CP019434">
    <property type="protein sequence ID" value="APZ43602.1"/>
    <property type="molecule type" value="Genomic_DNA"/>
</dbReference>
<proteinExistence type="predicted"/>
<accession>A0A1P8UIE8</accession>
<dbReference type="InterPro" id="IPR052541">
    <property type="entry name" value="SQRD"/>
</dbReference>
<evidence type="ECO:0000313" key="2">
    <source>
        <dbReference type="EMBL" id="APZ43602.1"/>
    </source>
</evidence>
<dbReference type="Pfam" id="PF07992">
    <property type="entry name" value="Pyr_redox_2"/>
    <property type="match status" value="1"/>
</dbReference>
<organism evidence="2 3">
    <name type="scientific">Acidihalobacter ferrooxydans</name>
    <dbReference type="NCBI Taxonomy" id="1765967"/>
    <lineage>
        <taxon>Bacteria</taxon>
        <taxon>Pseudomonadati</taxon>
        <taxon>Pseudomonadota</taxon>
        <taxon>Gammaproteobacteria</taxon>
        <taxon>Chromatiales</taxon>
        <taxon>Ectothiorhodospiraceae</taxon>
        <taxon>Acidihalobacter</taxon>
    </lineage>
</organism>
<dbReference type="InterPro" id="IPR036188">
    <property type="entry name" value="FAD/NAD-bd_sf"/>
</dbReference>
<dbReference type="InterPro" id="IPR023753">
    <property type="entry name" value="FAD/NAD-binding_dom"/>
</dbReference>
<dbReference type="OrthoDB" id="9781621at2"/>
<dbReference type="AlphaFoldDB" id="A0A1P8UIE8"/>
<dbReference type="KEGG" id="afy:BW247_11315"/>
<evidence type="ECO:0000259" key="1">
    <source>
        <dbReference type="Pfam" id="PF07992"/>
    </source>
</evidence>
<dbReference type="GO" id="GO:0016491">
    <property type="term" value="F:oxidoreductase activity"/>
    <property type="evidence" value="ECO:0007669"/>
    <property type="project" value="InterPro"/>
</dbReference>
<dbReference type="PANTHER" id="PTHR43755">
    <property type="match status" value="1"/>
</dbReference>
<feature type="domain" description="FAD/NAD(P)-binding" evidence="1">
    <location>
        <begin position="3"/>
        <end position="302"/>
    </location>
</feature>
<evidence type="ECO:0000313" key="3">
    <source>
        <dbReference type="Proteomes" id="UP000243807"/>
    </source>
</evidence>
<reference evidence="2 3" key="1">
    <citation type="submission" date="2017-01" db="EMBL/GenBank/DDBJ databases">
        <title>Draft sequence of Acidihalobacter ferrooxidans strain DSM 14175 (strain V8).</title>
        <authorList>
            <person name="Khaleque H.N."/>
            <person name="Ramsay J.P."/>
            <person name="Murphy R.J.T."/>
            <person name="Kaksonen A.H."/>
            <person name="Boxall N.J."/>
            <person name="Watkin E.L.J."/>
        </authorList>
    </citation>
    <scope>NUCLEOTIDE SEQUENCE [LARGE SCALE GENOMIC DNA]</scope>
    <source>
        <strain evidence="2 3">V8</strain>
    </source>
</reference>
<dbReference type="SUPFAM" id="SSF51905">
    <property type="entry name" value="FAD/NAD(P)-binding domain"/>
    <property type="match status" value="2"/>
</dbReference>
<keyword evidence="3" id="KW-1185">Reference proteome</keyword>